<feature type="domain" description="Alpha/beta-hydrolase catalytic" evidence="1">
    <location>
        <begin position="64"/>
        <end position="111"/>
    </location>
</feature>
<reference evidence="2 3" key="1">
    <citation type="submission" date="2024-05" db="EMBL/GenBank/DDBJ databases">
        <title>Microbispora sp.ZYX-F-249.</title>
        <authorList>
            <person name="Xie H."/>
        </authorList>
    </citation>
    <scope>NUCLEOTIDE SEQUENCE [LARGE SCALE GENOMIC DNA]</scope>
    <source>
        <strain evidence="2 3">ZYX-F-249</strain>
    </source>
</reference>
<proteinExistence type="predicted"/>
<accession>A0ABV0AZ12</accession>
<evidence type="ECO:0000313" key="3">
    <source>
        <dbReference type="Proteomes" id="UP001447516"/>
    </source>
</evidence>
<dbReference type="Pfam" id="PF10081">
    <property type="entry name" value="Abhydrolase_9"/>
    <property type="match status" value="1"/>
</dbReference>
<organism evidence="2 3">
    <name type="scientific">Microbispora maris</name>
    <dbReference type="NCBI Taxonomy" id="3144104"/>
    <lineage>
        <taxon>Bacteria</taxon>
        <taxon>Bacillati</taxon>
        <taxon>Actinomycetota</taxon>
        <taxon>Actinomycetes</taxon>
        <taxon>Streptosporangiales</taxon>
        <taxon>Streptosporangiaceae</taxon>
        <taxon>Microbispora</taxon>
    </lineage>
</organism>
<dbReference type="EMBL" id="JBDJAW010000043">
    <property type="protein sequence ID" value="MEN3540072.1"/>
    <property type="molecule type" value="Genomic_DNA"/>
</dbReference>
<dbReference type="RefSeq" id="WP_346229936.1">
    <property type="nucleotide sequence ID" value="NZ_JBDJAW010000043.1"/>
</dbReference>
<evidence type="ECO:0000259" key="1">
    <source>
        <dbReference type="Pfam" id="PF10081"/>
    </source>
</evidence>
<sequence length="121" mass="13281">MARGVEPHGTAAGPARALGRLLGRWFPATAAQFAAGHRPALLVFEESLGAFGAESAFGGDRDLREPVYRDGETVRFANRPSDLDVPASPWKRPRVVYLQHPSDPNVWWTRRRGTATTTTAR</sequence>
<gene>
    <name evidence="2" type="ORF">AAH991_33525</name>
</gene>
<protein>
    <submittedName>
        <fullName evidence="2">Alpha/beta-hydrolase family protein</fullName>
    </submittedName>
</protein>
<evidence type="ECO:0000313" key="2">
    <source>
        <dbReference type="EMBL" id="MEN3540072.1"/>
    </source>
</evidence>
<keyword evidence="3" id="KW-1185">Reference proteome</keyword>
<comment type="caution">
    <text evidence="2">The sequence shown here is derived from an EMBL/GenBank/DDBJ whole genome shotgun (WGS) entry which is preliminary data.</text>
</comment>
<name>A0ABV0AZ12_9ACTN</name>
<dbReference type="InterPro" id="IPR027787">
    <property type="entry name" value="Alpha/beta-hydrolase_catalytic"/>
</dbReference>
<dbReference type="Proteomes" id="UP001447516">
    <property type="component" value="Unassembled WGS sequence"/>
</dbReference>